<dbReference type="RefSeq" id="WP_069125490.1">
    <property type="nucleotide sequence ID" value="NZ_CP023483.1"/>
</dbReference>
<dbReference type="PANTHER" id="PTHR40038">
    <property type="entry name" value="MEMBRANE-ASSOCIATED PROTEIN TCAA"/>
    <property type="match status" value="1"/>
</dbReference>
<protein>
    <submittedName>
        <fullName evidence="4">Uncharacterized protein</fullName>
    </submittedName>
</protein>
<evidence type="ECO:0000259" key="3">
    <source>
        <dbReference type="Pfam" id="PF22820"/>
    </source>
</evidence>
<dbReference type="OrthoDB" id="1682769at2"/>
<name>A0A1D2L5Z1_BROTH</name>
<reference evidence="4 5" key="1">
    <citation type="submission" date="2017-09" db="EMBL/GenBank/DDBJ databases">
        <title>Complete Genome Sequences of Two Strains of the Meat Spoilage Bacterium Brochothrix thermosphacta Isolated from Ground Chicken.</title>
        <authorList>
            <person name="Paoli G.C."/>
            <person name="Wijey C."/>
            <person name="Chen C.-Y."/>
            <person name="Nguyen L."/>
            <person name="Yan X."/>
            <person name="Irwin P.L."/>
        </authorList>
    </citation>
    <scope>NUCLEOTIDE SEQUENCE [LARGE SCALE GENOMIC DNA]</scope>
    <source>
        <strain evidence="4 5">BI</strain>
    </source>
</reference>
<keyword evidence="5" id="KW-1185">Reference proteome</keyword>
<dbReference type="Proteomes" id="UP000243591">
    <property type="component" value="Chromosome"/>
</dbReference>
<dbReference type="EMBL" id="CP023483">
    <property type="protein sequence ID" value="ATF24960.1"/>
    <property type="molecule type" value="Genomic_DNA"/>
</dbReference>
<dbReference type="KEGG" id="bths:CNY62_00430"/>
<dbReference type="InterPro" id="IPR054530">
    <property type="entry name" value="TcaA_4th"/>
</dbReference>
<evidence type="ECO:0000313" key="4">
    <source>
        <dbReference type="EMBL" id="ATF24960.1"/>
    </source>
</evidence>
<feature type="domain" description="TcaA 4th" evidence="3">
    <location>
        <begin position="295"/>
        <end position="363"/>
    </location>
</feature>
<dbReference type="PANTHER" id="PTHR40038:SF1">
    <property type="entry name" value="MEMBRANE-ASSOCIATED PROTEIN TCAA"/>
    <property type="match status" value="1"/>
</dbReference>
<evidence type="ECO:0000256" key="1">
    <source>
        <dbReference type="SAM" id="Phobius"/>
    </source>
</evidence>
<accession>A0A1D2L5Z1</accession>
<dbReference type="Pfam" id="PF22820">
    <property type="entry name" value="TcaA_3rd_4th"/>
    <property type="match status" value="1"/>
</dbReference>
<gene>
    <name evidence="4" type="ORF">CNY62_00430</name>
</gene>
<sequence>MKICKHCQHENPEGDLFCANCGKLVEEATENVTVEEVSVEKPSETERFCFHCGKPVSSHVKFCPECGVDLTGKVEVPPSEAKNEPAQEMGSRIAKTPRPRKNKWIIAGIIVAVLLSFGIYKVVDYYSEYSQLQRISDQLTLEKYDELIPLMVQPGSFKNYSKDEGKRFAKVLKDDKNIAAQMLSDINGPKGQGSLVKVVTSGKIMGIFKRSAIVVPSYSSRIKSNLKGGVITIDGDTKIKIDSDNFSEKTKPLIYGSHTFELSGEKDKQSINQKINQEVQLEETIDLNVSKINTMIVSNVDEADVYINNKKVGKLIDGSYDVTDSLWLNSMKFQLKRTLPDKTDEVSEIYNLDDPDSYSETINLDFEGAVTEEDLTEFLDSFYGEVTTSMNYSYSGLNAENKNALSRYFDGGKSNNEYLDFSEYIASVIKRIDDSDSDFERQVAGLNSIDSFERKSQDIYKVTYTVSYDTEYTYSSDRDNLEEVFRYTGITLKKTESDSGFKIVDMGGKDAMKKIN</sequence>
<organism evidence="4 5">
    <name type="scientific">Brochothrix thermosphacta</name>
    <name type="common">Microbacterium thermosphactum</name>
    <dbReference type="NCBI Taxonomy" id="2756"/>
    <lineage>
        <taxon>Bacteria</taxon>
        <taxon>Bacillati</taxon>
        <taxon>Bacillota</taxon>
        <taxon>Bacilli</taxon>
        <taxon>Bacillales</taxon>
        <taxon>Listeriaceae</taxon>
        <taxon>Brochothrix</taxon>
    </lineage>
</organism>
<dbReference type="Pfam" id="PF12773">
    <property type="entry name" value="DZR"/>
    <property type="match status" value="1"/>
</dbReference>
<evidence type="ECO:0000259" key="2">
    <source>
        <dbReference type="Pfam" id="PF12773"/>
    </source>
</evidence>
<proteinExistence type="predicted"/>
<dbReference type="InterPro" id="IPR025874">
    <property type="entry name" value="DZR"/>
</dbReference>
<feature type="domain" description="DZANK-type" evidence="2">
    <location>
        <begin position="4"/>
        <end position="67"/>
    </location>
</feature>
<keyword evidence="1" id="KW-0812">Transmembrane</keyword>
<keyword evidence="1" id="KW-1133">Transmembrane helix</keyword>
<feature type="transmembrane region" description="Helical" evidence="1">
    <location>
        <begin position="104"/>
        <end position="123"/>
    </location>
</feature>
<evidence type="ECO:0000313" key="5">
    <source>
        <dbReference type="Proteomes" id="UP000243591"/>
    </source>
</evidence>
<dbReference type="AlphaFoldDB" id="A0A1D2L5Z1"/>
<keyword evidence="1" id="KW-0472">Membrane</keyword>